<evidence type="ECO:0000313" key="2">
    <source>
        <dbReference type="EMBL" id="OGY29383.1"/>
    </source>
</evidence>
<comment type="caution">
    <text evidence="2">The sequence shown here is derived from an EMBL/GenBank/DDBJ whole genome shotgun (WGS) entry which is preliminary data.</text>
</comment>
<dbReference type="EMBL" id="MHCZ01000034">
    <property type="protein sequence ID" value="OGY29383.1"/>
    <property type="molecule type" value="Genomic_DNA"/>
</dbReference>
<evidence type="ECO:0000256" key="1">
    <source>
        <dbReference type="SAM" id="Phobius"/>
    </source>
</evidence>
<dbReference type="NCBIfam" id="TIGR02532">
    <property type="entry name" value="IV_pilin_GFxxxE"/>
    <property type="match status" value="1"/>
</dbReference>
<name>A0A1G1WNX3_9BACT</name>
<dbReference type="Pfam" id="PF07963">
    <property type="entry name" value="N_methyl"/>
    <property type="match status" value="1"/>
</dbReference>
<evidence type="ECO:0008006" key="4">
    <source>
        <dbReference type="Google" id="ProtNLM"/>
    </source>
</evidence>
<feature type="transmembrane region" description="Helical" evidence="1">
    <location>
        <begin position="6"/>
        <end position="29"/>
    </location>
</feature>
<proteinExistence type="predicted"/>
<protein>
    <recommendedName>
        <fullName evidence="4">Type II secretion system protein GspH</fullName>
    </recommendedName>
</protein>
<dbReference type="SUPFAM" id="SSF54523">
    <property type="entry name" value="Pili subunits"/>
    <property type="match status" value="1"/>
</dbReference>
<evidence type="ECO:0000313" key="3">
    <source>
        <dbReference type="Proteomes" id="UP000178068"/>
    </source>
</evidence>
<organism evidence="2 3">
    <name type="scientific">Candidatus Woykebacteria bacterium RIFCSPHIGHO2_12_FULL_45_10</name>
    <dbReference type="NCBI Taxonomy" id="1802603"/>
    <lineage>
        <taxon>Bacteria</taxon>
        <taxon>Candidatus Woykeibacteriota</taxon>
    </lineage>
</organism>
<dbReference type="InterPro" id="IPR012902">
    <property type="entry name" value="N_methyl_site"/>
</dbReference>
<dbReference type="Proteomes" id="UP000178068">
    <property type="component" value="Unassembled WGS sequence"/>
</dbReference>
<dbReference type="InterPro" id="IPR045584">
    <property type="entry name" value="Pilin-like"/>
</dbReference>
<dbReference type="STRING" id="1802603.A3F35_01480"/>
<keyword evidence="1" id="KW-0812">Transmembrane</keyword>
<keyword evidence="1" id="KW-1133">Transmembrane helix</keyword>
<gene>
    <name evidence="2" type="ORF">A3F35_01480</name>
</gene>
<reference evidence="2 3" key="1">
    <citation type="journal article" date="2016" name="Nat. Commun.">
        <title>Thousands of microbial genomes shed light on interconnected biogeochemical processes in an aquifer system.</title>
        <authorList>
            <person name="Anantharaman K."/>
            <person name="Brown C.T."/>
            <person name="Hug L.A."/>
            <person name="Sharon I."/>
            <person name="Castelle C.J."/>
            <person name="Probst A.J."/>
            <person name="Thomas B.C."/>
            <person name="Singh A."/>
            <person name="Wilkins M.J."/>
            <person name="Karaoz U."/>
            <person name="Brodie E.L."/>
            <person name="Williams K.H."/>
            <person name="Hubbard S.S."/>
            <person name="Banfield J.F."/>
        </authorList>
    </citation>
    <scope>NUCLEOTIDE SEQUENCE [LARGE SCALE GENOMIC DNA]</scope>
</reference>
<dbReference type="AlphaFoldDB" id="A0A1G1WNX3"/>
<accession>A0A1G1WNX3</accession>
<sequence length="165" mass="17683">MGRNTFGFTLIEVLLAVGLLGVLLALGIASFGQSNTKLKLDSTSRQIVSILAEARSKAMEADVEDQPTPSVYGVHFDSDKFTLFRGNSYDSLNPDNFIVATENVTISPNLPCGVPTECSNVIFTRVSGEVVGFDPALNWICLTSGSSATKLTLNFLGVVDEQENC</sequence>
<keyword evidence="1" id="KW-0472">Membrane</keyword>